<feature type="region of interest" description="Disordered" evidence="1">
    <location>
        <begin position="1"/>
        <end position="20"/>
    </location>
</feature>
<keyword evidence="3" id="KW-1185">Reference proteome</keyword>
<name>A0AAV9V5Z6_9PEZI</name>
<protein>
    <submittedName>
        <fullName evidence="2">Uncharacterized protein</fullName>
    </submittedName>
</protein>
<evidence type="ECO:0000256" key="1">
    <source>
        <dbReference type="SAM" id="MobiDB-lite"/>
    </source>
</evidence>
<gene>
    <name evidence="2" type="ORF">TWF696_004306</name>
</gene>
<proteinExistence type="predicted"/>
<comment type="caution">
    <text evidence="2">The sequence shown here is derived from an EMBL/GenBank/DDBJ whole genome shotgun (WGS) entry which is preliminary data.</text>
</comment>
<sequence>MSSDSTQTLDQNDPLLHRPHADEEVQYGNNVELMLDPAGGPATVIRSKPAQLNWESLSTAAKNMFADLAGDQNSNRYQVLVESCLINWADKMSSSNPNKLPDGNPTYLQDDVIPVIKAYVNRVPRPGISGSPIPPAISMAELEALDFLHFHQALPYQQRDYSDIFGRMPDGFIWHPVQTLVGTRGLDHRTLFEFRAYKHFWAIHKDNKSIREISTKDDPTWEVNILRPGTDIDFPGVIPGGFHNLSIPPNTHQLRKELSDVNKERKKDGKPIWSPIMYVRFADDNARILLEHHNDPDVFDVEGIPRMREIGRVSYREYTGTEDFLESFTQVTRATVTRLPTIKETRGEEKQNPSSDTTTTDTGRTLTTEEFDLAADLVAKFMGGADIPIDAASAATVTATNALKKLNQRIKLADYECCAHAVAAATTGDKTVHQNPALKAELDAIEAKIKQLMIEKENPRQLAPMSQLPGNGYSCDATAPGKSSSSSSGTVVGAVMLSKDKSTSKCTRKGAATSGMKASILDIPVKTDFRLIPETPGTFFATHMTRPILVAALLGEDPGDIPTTGPGAKSWGTLKEETRCHPIALESEIMDQSAKEHIKNLAVVSLQQTVYYYLVTADRMERKKVAMGSPDATCFTKVTEILERGQRLVIEYLNIPGAIKSEHYIRAAGAPRIYDRSMKSDKKAIPQGLSSVNIMLNNEEQAVYWKLMEDTKPLWQHPPQCGCWGWKR</sequence>
<feature type="compositionally biased region" description="Polar residues" evidence="1">
    <location>
        <begin position="1"/>
        <end position="11"/>
    </location>
</feature>
<dbReference type="AlphaFoldDB" id="A0AAV9V5Z6"/>
<evidence type="ECO:0000313" key="3">
    <source>
        <dbReference type="Proteomes" id="UP001375240"/>
    </source>
</evidence>
<feature type="compositionally biased region" description="Basic and acidic residues" evidence="1">
    <location>
        <begin position="341"/>
        <end position="351"/>
    </location>
</feature>
<reference evidence="2 3" key="1">
    <citation type="submission" date="2019-10" db="EMBL/GenBank/DDBJ databases">
        <authorList>
            <person name="Palmer J.M."/>
        </authorList>
    </citation>
    <scope>NUCLEOTIDE SEQUENCE [LARGE SCALE GENOMIC DNA]</scope>
    <source>
        <strain evidence="2 3">TWF696</strain>
    </source>
</reference>
<accession>A0AAV9V5Z6</accession>
<evidence type="ECO:0000313" key="2">
    <source>
        <dbReference type="EMBL" id="KAK6355188.1"/>
    </source>
</evidence>
<dbReference type="EMBL" id="JAVHNQ010000002">
    <property type="protein sequence ID" value="KAK6355188.1"/>
    <property type="molecule type" value="Genomic_DNA"/>
</dbReference>
<dbReference type="Proteomes" id="UP001375240">
    <property type="component" value="Unassembled WGS sequence"/>
</dbReference>
<organism evidence="2 3">
    <name type="scientific">Orbilia brochopaga</name>
    <dbReference type="NCBI Taxonomy" id="3140254"/>
    <lineage>
        <taxon>Eukaryota</taxon>
        <taxon>Fungi</taxon>
        <taxon>Dikarya</taxon>
        <taxon>Ascomycota</taxon>
        <taxon>Pezizomycotina</taxon>
        <taxon>Orbiliomycetes</taxon>
        <taxon>Orbiliales</taxon>
        <taxon>Orbiliaceae</taxon>
        <taxon>Orbilia</taxon>
    </lineage>
</organism>
<feature type="region of interest" description="Disordered" evidence="1">
    <location>
        <begin position="339"/>
        <end position="364"/>
    </location>
</feature>